<evidence type="ECO:0000256" key="3">
    <source>
        <dbReference type="ARBA" id="ARBA00022679"/>
    </source>
</evidence>
<evidence type="ECO:0000256" key="4">
    <source>
        <dbReference type="ARBA" id="ARBA00022692"/>
    </source>
</evidence>
<feature type="compositionally biased region" description="Basic and acidic residues" evidence="7">
    <location>
        <begin position="455"/>
        <end position="470"/>
    </location>
</feature>
<dbReference type="RefSeq" id="WP_006862193.1">
    <property type="nucleotide sequence ID" value="NZ_ACCL02000010.1"/>
</dbReference>
<sequence length="470" mass="54491">MGKREHYKRVIMFLASVLILALETAIFAAVWFKCFAKTDVIGRGFVRGNYVIIGQYALMLYLFFRIYGGFKVGYLRVFEVLFSQILSVICVNIITYLQMALIGRWKFGTNAVPFIYMTAIDLVIVVIWVVGMRWVYARIYPPRKMLLIYGDKNPHDLIRKISSREDKYNICEKVHLSRGEDYIQKKIDEYPAVILADIPAHERNVYLKYCFEKDIRCYSIPKISDILLRNADDIHLFDTTLLLSRNRRLTAEQLFVKRAMDIVFSLLGLVLASPFMLIIAVLIKAYDGGPVFYKQPRLTKDGKVFYILKFRSMKVESETQGARLACKEDDRITPVGRVIRNIHFDELPQIFNILKGDMSLVGPRPERPEIAAQYRREIPEFDYRLKVKAGLTGYAQVYGKYNTTPYDKLKLDLTYIETYSVILDIKLLMLTFKILFQKENTEGVEPWQVTAATKENGRESPEEKENSAAK</sequence>
<keyword evidence="3 10" id="KW-0808">Transferase</keyword>
<evidence type="ECO:0000256" key="5">
    <source>
        <dbReference type="ARBA" id="ARBA00022989"/>
    </source>
</evidence>
<dbReference type="eggNOG" id="COG2148">
    <property type="taxonomic scope" value="Bacteria"/>
</dbReference>
<reference evidence="10" key="1">
    <citation type="submission" date="2009-07" db="EMBL/GenBank/DDBJ databases">
        <authorList>
            <person name="Weinstock G."/>
            <person name="Sodergren E."/>
            <person name="Clifton S."/>
            <person name="Fulton L."/>
            <person name="Fulton B."/>
            <person name="Courtney L."/>
            <person name="Fronick C."/>
            <person name="Harrison M."/>
            <person name="Strong C."/>
            <person name="Farmer C."/>
            <person name="Delahaunty K."/>
            <person name="Markovic C."/>
            <person name="Hall O."/>
            <person name="Minx P."/>
            <person name="Tomlinson C."/>
            <person name="Mitreva M."/>
            <person name="Nelson J."/>
            <person name="Hou S."/>
            <person name="Wollam A."/>
            <person name="Pepin K.H."/>
            <person name="Johnson M."/>
            <person name="Bhonagiri V."/>
            <person name="Nash W.E."/>
            <person name="Warren W."/>
            <person name="Chinwalla A."/>
            <person name="Mardis E.R."/>
            <person name="Wilson R.K."/>
        </authorList>
    </citation>
    <scope>NUCLEOTIDE SEQUENCE [LARGE SCALE GENOMIC DNA]</scope>
    <source>
        <strain evidence="10">DSM 14469</strain>
    </source>
</reference>
<feature type="transmembrane region" description="Helical" evidence="8">
    <location>
        <begin position="114"/>
        <end position="136"/>
    </location>
</feature>
<dbReference type="EMBL" id="ACCL02000010">
    <property type="protein sequence ID" value="EET60584.1"/>
    <property type="molecule type" value="Genomic_DNA"/>
</dbReference>
<keyword evidence="4 8" id="KW-0812">Transmembrane</keyword>
<dbReference type="PANTHER" id="PTHR30576">
    <property type="entry name" value="COLANIC BIOSYNTHESIS UDP-GLUCOSE LIPID CARRIER TRANSFERASE"/>
    <property type="match status" value="1"/>
</dbReference>
<organism evidence="10 11">
    <name type="scientific">Marvinbryantia formatexigens DSM 14469</name>
    <dbReference type="NCBI Taxonomy" id="478749"/>
    <lineage>
        <taxon>Bacteria</taxon>
        <taxon>Bacillati</taxon>
        <taxon>Bacillota</taxon>
        <taxon>Clostridia</taxon>
        <taxon>Lachnospirales</taxon>
        <taxon>Lachnospiraceae</taxon>
        <taxon>Marvinbryantia</taxon>
    </lineage>
</organism>
<dbReference type="GO" id="GO:0016780">
    <property type="term" value="F:phosphotransferase activity, for other substituted phosphate groups"/>
    <property type="evidence" value="ECO:0007669"/>
    <property type="project" value="TreeGrafter"/>
</dbReference>
<gene>
    <name evidence="10" type="ORF">BRYFOR_07402</name>
</gene>
<feature type="transmembrane region" description="Helical" evidence="8">
    <location>
        <begin position="52"/>
        <end position="68"/>
    </location>
</feature>
<feature type="transmembrane region" description="Helical" evidence="8">
    <location>
        <begin position="262"/>
        <end position="283"/>
    </location>
</feature>
<comment type="similarity">
    <text evidence="2">Belongs to the bacterial sugar transferase family.</text>
</comment>
<evidence type="ECO:0000256" key="1">
    <source>
        <dbReference type="ARBA" id="ARBA00004141"/>
    </source>
</evidence>
<comment type="subcellular location">
    <subcellularLocation>
        <location evidence="1">Membrane</location>
        <topology evidence="1">Multi-pass membrane protein</topology>
    </subcellularLocation>
</comment>
<evidence type="ECO:0000256" key="2">
    <source>
        <dbReference type="ARBA" id="ARBA00006464"/>
    </source>
</evidence>
<dbReference type="STRING" id="168384.SAMN05660368_02089"/>
<feature type="transmembrane region" description="Helical" evidence="8">
    <location>
        <begin position="80"/>
        <end position="102"/>
    </location>
</feature>
<comment type="caution">
    <text evidence="10">The sequence shown here is derived from an EMBL/GenBank/DDBJ whole genome shotgun (WGS) entry which is preliminary data.</text>
</comment>
<dbReference type="InterPro" id="IPR003362">
    <property type="entry name" value="Bact_transf"/>
</dbReference>
<dbReference type="GO" id="GO:0016020">
    <property type="term" value="C:membrane"/>
    <property type="evidence" value="ECO:0007669"/>
    <property type="project" value="UniProtKB-SubCell"/>
</dbReference>
<feature type="transmembrane region" description="Helical" evidence="8">
    <location>
        <begin position="12"/>
        <end position="32"/>
    </location>
</feature>
<evidence type="ECO:0000256" key="7">
    <source>
        <dbReference type="SAM" id="MobiDB-lite"/>
    </source>
</evidence>
<protein>
    <submittedName>
        <fullName evidence="10">Bacterial sugar transferase</fullName>
    </submittedName>
</protein>
<dbReference type="AlphaFoldDB" id="C6LFJ9"/>
<name>C6LFJ9_9FIRM</name>
<feature type="region of interest" description="Disordered" evidence="7">
    <location>
        <begin position="446"/>
        <end position="470"/>
    </location>
</feature>
<dbReference type="OrthoDB" id="9808602at2"/>
<dbReference type="Proteomes" id="UP000005561">
    <property type="component" value="Unassembled WGS sequence"/>
</dbReference>
<keyword evidence="11" id="KW-1185">Reference proteome</keyword>
<proteinExistence type="inferred from homology"/>
<evidence type="ECO:0000259" key="9">
    <source>
        <dbReference type="Pfam" id="PF02397"/>
    </source>
</evidence>
<evidence type="ECO:0000313" key="10">
    <source>
        <dbReference type="EMBL" id="EET60584.1"/>
    </source>
</evidence>
<dbReference type="InterPro" id="IPR017475">
    <property type="entry name" value="EPS_sugar_tfrase"/>
</dbReference>
<dbReference type="PANTHER" id="PTHR30576:SF0">
    <property type="entry name" value="UNDECAPRENYL-PHOSPHATE N-ACETYLGALACTOSAMINYL 1-PHOSPHATE TRANSFERASE-RELATED"/>
    <property type="match status" value="1"/>
</dbReference>
<keyword evidence="5 8" id="KW-1133">Transmembrane helix</keyword>
<evidence type="ECO:0000313" key="11">
    <source>
        <dbReference type="Proteomes" id="UP000005561"/>
    </source>
</evidence>
<accession>C6LFJ9</accession>
<evidence type="ECO:0000256" key="6">
    <source>
        <dbReference type="ARBA" id="ARBA00023136"/>
    </source>
</evidence>
<evidence type="ECO:0000256" key="8">
    <source>
        <dbReference type="SAM" id="Phobius"/>
    </source>
</evidence>
<keyword evidence="6 8" id="KW-0472">Membrane</keyword>
<dbReference type="Pfam" id="PF02397">
    <property type="entry name" value="Bac_transf"/>
    <property type="match status" value="1"/>
</dbReference>
<dbReference type="NCBIfam" id="TIGR03025">
    <property type="entry name" value="EPS_sugtrans"/>
    <property type="match status" value="1"/>
</dbReference>
<feature type="domain" description="Bacterial sugar transferase" evidence="9">
    <location>
        <begin position="257"/>
        <end position="436"/>
    </location>
</feature>